<dbReference type="PANTHER" id="PTHR42718:SF9">
    <property type="entry name" value="MAJOR FACILITATOR SUPERFAMILY MULTIDRUG TRANSPORTER MFSC"/>
    <property type="match status" value="1"/>
</dbReference>
<feature type="transmembrane region" description="Helical" evidence="8">
    <location>
        <begin position="116"/>
        <end position="136"/>
    </location>
</feature>
<dbReference type="GO" id="GO:0022857">
    <property type="term" value="F:transmembrane transporter activity"/>
    <property type="evidence" value="ECO:0007669"/>
    <property type="project" value="InterPro"/>
</dbReference>
<dbReference type="InterPro" id="IPR004638">
    <property type="entry name" value="EmrB-like"/>
</dbReference>
<reference evidence="10 11" key="1">
    <citation type="journal article" date="2015" name="Genome Announc.">
        <title>Expanding the biotechnology potential of lactobacilli through comparative genomics of 213 strains and associated genera.</title>
        <authorList>
            <person name="Sun Z."/>
            <person name="Harris H.M."/>
            <person name="McCann A."/>
            <person name="Guo C."/>
            <person name="Argimon S."/>
            <person name="Zhang W."/>
            <person name="Yang X."/>
            <person name="Jeffery I.B."/>
            <person name="Cooney J.C."/>
            <person name="Kagawa T.F."/>
            <person name="Liu W."/>
            <person name="Song Y."/>
            <person name="Salvetti E."/>
            <person name="Wrobel A."/>
            <person name="Rasinkangas P."/>
            <person name="Parkhill J."/>
            <person name="Rea M.C."/>
            <person name="O'Sullivan O."/>
            <person name="Ritari J."/>
            <person name="Douillard F.P."/>
            <person name="Paul Ross R."/>
            <person name="Yang R."/>
            <person name="Briner A.E."/>
            <person name="Felis G.E."/>
            <person name="de Vos W.M."/>
            <person name="Barrangou R."/>
            <person name="Klaenhammer T.R."/>
            <person name="Caufield P.W."/>
            <person name="Cui Y."/>
            <person name="Zhang H."/>
            <person name="O'Toole P.W."/>
        </authorList>
    </citation>
    <scope>NUCLEOTIDE SEQUENCE [LARGE SCALE GENOMIC DNA]</scope>
    <source>
        <strain evidence="10 11">DSM 5007</strain>
    </source>
</reference>
<feature type="transmembrane region" description="Helical" evidence="8">
    <location>
        <begin position="56"/>
        <end position="74"/>
    </location>
</feature>
<keyword evidence="4" id="KW-1003">Cell membrane</keyword>
<gene>
    <name evidence="10" type="ORF">FD16_GL002015</name>
</gene>
<comment type="similarity">
    <text evidence="2">Belongs to the major facilitator superfamily. EmrB family.</text>
</comment>
<feature type="transmembrane region" description="Helical" evidence="8">
    <location>
        <begin position="21"/>
        <end position="44"/>
    </location>
</feature>
<dbReference type="InterPro" id="IPR020846">
    <property type="entry name" value="MFS_dom"/>
</dbReference>
<feature type="transmembrane region" description="Helical" evidence="8">
    <location>
        <begin position="497"/>
        <end position="517"/>
    </location>
</feature>
<evidence type="ECO:0000256" key="5">
    <source>
        <dbReference type="ARBA" id="ARBA00022692"/>
    </source>
</evidence>
<dbReference type="CDD" id="cd17321">
    <property type="entry name" value="MFS_MMR_MDR_like"/>
    <property type="match status" value="1"/>
</dbReference>
<dbReference type="PANTHER" id="PTHR42718">
    <property type="entry name" value="MAJOR FACILITATOR SUPERFAMILY MULTIDRUG TRANSPORTER MFSC"/>
    <property type="match status" value="1"/>
</dbReference>
<keyword evidence="5 8" id="KW-0812">Transmembrane</keyword>
<evidence type="ECO:0000256" key="4">
    <source>
        <dbReference type="ARBA" id="ARBA00022475"/>
    </source>
</evidence>
<feature type="domain" description="Major facilitator superfamily (MFS) profile" evidence="9">
    <location>
        <begin position="20"/>
        <end position="521"/>
    </location>
</feature>
<feature type="transmembrane region" description="Helical" evidence="8">
    <location>
        <begin position="206"/>
        <end position="227"/>
    </location>
</feature>
<dbReference type="GO" id="GO:0005886">
    <property type="term" value="C:plasma membrane"/>
    <property type="evidence" value="ECO:0007669"/>
    <property type="project" value="UniProtKB-SubCell"/>
</dbReference>
<evidence type="ECO:0000313" key="10">
    <source>
        <dbReference type="EMBL" id="KRM12836.1"/>
    </source>
</evidence>
<evidence type="ECO:0000256" key="3">
    <source>
        <dbReference type="ARBA" id="ARBA00022448"/>
    </source>
</evidence>
<protein>
    <submittedName>
        <fullName evidence="10">Major facilitator superfamily permease</fullName>
    </submittedName>
</protein>
<feature type="transmembrane region" description="Helical" evidence="8">
    <location>
        <begin position="233"/>
        <end position="257"/>
    </location>
</feature>
<evidence type="ECO:0000256" key="2">
    <source>
        <dbReference type="ARBA" id="ARBA00008537"/>
    </source>
</evidence>
<comment type="subcellular location">
    <subcellularLocation>
        <location evidence="1">Cell membrane</location>
        <topology evidence="1">Multi-pass membrane protein</topology>
    </subcellularLocation>
</comment>
<proteinExistence type="inferred from homology"/>
<feature type="transmembrane region" description="Helical" evidence="8">
    <location>
        <begin position="143"/>
        <end position="166"/>
    </location>
</feature>
<organism evidence="10 11">
    <name type="scientific">Paucilactobacillus suebicus DSM 5007 = KCTC 3549</name>
    <dbReference type="NCBI Taxonomy" id="1423807"/>
    <lineage>
        <taxon>Bacteria</taxon>
        <taxon>Bacillati</taxon>
        <taxon>Bacillota</taxon>
        <taxon>Bacilli</taxon>
        <taxon>Lactobacillales</taxon>
        <taxon>Lactobacillaceae</taxon>
        <taxon>Paucilactobacillus</taxon>
    </lineage>
</organism>
<keyword evidence="7 8" id="KW-0472">Membrane</keyword>
<dbReference type="Gene3D" id="1.20.1250.20">
    <property type="entry name" value="MFS general substrate transporter like domains"/>
    <property type="match status" value="1"/>
</dbReference>
<dbReference type="NCBIfam" id="TIGR00711">
    <property type="entry name" value="efflux_EmrB"/>
    <property type="match status" value="1"/>
</dbReference>
<dbReference type="STRING" id="1423807.FD16_GL002015"/>
<feature type="transmembrane region" description="Helical" evidence="8">
    <location>
        <begin position="314"/>
        <end position="335"/>
    </location>
</feature>
<evidence type="ECO:0000256" key="7">
    <source>
        <dbReference type="ARBA" id="ARBA00023136"/>
    </source>
</evidence>
<evidence type="ECO:0000256" key="6">
    <source>
        <dbReference type="ARBA" id="ARBA00022989"/>
    </source>
</evidence>
<feature type="transmembrane region" description="Helical" evidence="8">
    <location>
        <begin position="172"/>
        <end position="194"/>
    </location>
</feature>
<feature type="transmembrane region" description="Helical" evidence="8">
    <location>
        <begin position="342"/>
        <end position="362"/>
    </location>
</feature>
<dbReference type="PATRIC" id="fig|1423807.3.peg.2067"/>
<dbReference type="Proteomes" id="UP000051820">
    <property type="component" value="Unassembled WGS sequence"/>
</dbReference>
<evidence type="ECO:0000259" key="9">
    <source>
        <dbReference type="PROSITE" id="PS50850"/>
    </source>
</evidence>
<feature type="transmembrane region" description="Helical" evidence="8">
    <location>
        <begin position="86"/>
        <end position="104"/>
    </location>
</feature>
<keyword evidence="6 8" id="KW-1133">Transmembrane helix</keyword>
<feature type="transmembrane region" description="Helical" evidence="8">
    <location>
        <begin position="277"/>
        <end position="294"/>
    </location>
</feature>
<accession>A0A0R1WAG5</accession>
<dbReference type="InterPro" id="IPR036259">
    <property type="entry name" value="MFS_trans_sf"/>
</dbReference>
<evidence type="ECO:0000256" key="1">
    <source>
        <dbReference type="ARBA" id="ARBA00004651"/>
    </source>
</evidence>
<evidence type="ECO:0000313" key="11">
    <source>
        <dbReference type="Proteomes" id="UP000051820"/>
    </source>
</evidence>
<comment type="caution">
    <text evidence="10">The sequence shown here is derived from an EMBL/GenBank/DDBJ whole genome shotgun (WGS) entry which is preliminary data.</text>
</comment>
<dbReference type="SUPFAM" id="SSF103473">
    <property type="entry name" value="MFS general substrate transporter"/>
    <property type="match status" value="1"/>
</dbReference>
<dbReference type="PRINTS" id="PR01036">
    <property type="entry name" value="TCRTETB"/>
</dbReference>
<dbReference type="Pfam" id="PF07690">
    <property type="entry name" value="MFS_1"/>
    <property type="match status" value="1"/>
</dbReference>
<dbReference type="eggNOG" id="COG2814">
    <property type="taxonomic scope" value="Bacteria"/>
</dbReference>
<dbReference type="Gene3D" id="1.20.1720.10">
    <property type="entry name" value="Multidrug resistance protein D"/>
    <property type="match status" value="1"/>
</dbReference>
<keyword evidence="3" id="KW-0813">Transport</keyword>
<keyword evidence="11" id="KW-1185">Reference proteome</keyword>
<name>A0A0R1WAG5_9LACO</name>
<dbReference type="EMBL" id="AZGF01000005">
    <property type="protein sequence ID" value="KRM12836.1"/>
    <property type="molecule type" value="Genomic_DNA"/>
</dbReference>
<sequence>MKVGIIKMQEKNNGAKQWIALAAMGIGTFMGLLDVTVVNVALPTMVKDFNTTFTNLQWILNAYTLVYAVTLMIMSKLGDMFGRKKIFLGSLVLFVIASAVNGFASNLLVLDIGRGIQAIGGSGMMSLSMALVASNFSGKDRGLALGILGSVIGVSTASGPLIGGYLVEHFSWPAIFFVNVPFGIIAVILTVIYVKETPSYGKNQRVDLAGMVLSAAGLFAIIYGLIVKENHPHWSWVSLNVMGWVAAGIILLIIFGIVEVKIGNPMMDVNMFKKPHFLGTILVAFALGAGVYAFNTYLTALMQNYIGYSALQTGIRQLTISVWSLVLGPIVGILSARFSKKWMISGSLLIGSIGFLTIALVIDPSVTFAELWPGMILMGITNGMVNPLLNTVGMEGVAPQEMGMASGLLNVFRQLGTTMGVVGLGLIQSSQYEKYLNGHLSTVNMPSSALSGLHSALVKAGPFSGHGIAFSTRLSQAPFAADFQKVVVHAYDNGMSAVAFSSAVIVLIGCIGSAILLKNRVESSDVKIDKD</sequence>
<evidence type="ECO:0000256" key="8">
    <source>
        <dbReference type="SAM" id="Phobius"/>
    </source>
</evidence>
<dbReference type="InterPro" id="IPR011701">
    <property type="entry name" value="MFS"/>
</dbReference>
<dbReference type="PROSITE" id="PS50850">
    <property type="entry name" value="MFS"/>
    <property type="match status" value="1"/>
</dbReference>
<dbReference type="AlphaFoldDB" id="A0A0R1WAG5"/>